<accession>A0A0A9C9L4</accession>
<reference evidence="1" key="1">
    <citation type="submission" date="2014-09" db="EMBL/GenBank/DDBJ databases">
        <authorList>
            <person name="Magalhaes I.L.F."/>
            <person name="Oliveira U."/>
            <person name="Santos F.R."/>
            <person name="Vidigal T.H.D.A."/>
            <person name="Brescovit A.D."/>
            <person name="Santos A.J."/>
        </authorList>
    </citation>
    <scope>NUCLEOTIDE SEQUENCE</scope>
    <source>
        <tissue evidence="1">Shoot tissue taken approximately 20 cm above the soil surface</tissue>
    </source>
</reference>
<dbReference type="AlphaFoldDB" id="A0A0A9C9L4"/>
<reference evidence="1" key="2">
    <citation type="journal article" date="2015" name="Data Brief">
        <title>Shoot transcriptome of the giant reed, Arundo donax.</title>
        <authorList>
            <person name="Barrero R.A."/>
            <person name="Guerrero F.D."/>
            <person name="Moolhuijzen P."/>
            <person name="Goolsby J.A."/>
            <person name="Tidwell J."/>
            <person name="Bellgard S.E."/>
            <person name="Bellgard M.I."/>
        </authorList>
    </citation>
    <scope>NUCLEOTIDE SEQUENCE</scope>
    <source>
        <tissue evidence="1">Shoot tissue taken approximately 20 cm above the soil surface</tissue>
    </source>
</reference>
<evidence type="ECO:0000313" key="1">
    <source>
        <dbReference type="EMBL" id="JAD70085.1"/>
    </source>
</evidence>
<protein>
    <submittedName>
        <fullName evidence="1">Uncharacterized protein</fullName>
    </submittedName>
</protein>
<proteinExistence type="predicted"/>
<dbReference type="EMBL" id="GBRH01227810">
    <property type="protein sequence ID" value="JAD70085.1"/>
    <property type="molecule type" value="Transcribed_RNA"/>
</dbReference>
<organism evidence="1">
    <name type="scientific">Arundo donax</name>
    <name type="common">Giant reed</name>
    <name type="synonym">Donax arundinaceus</name>
    <dbReference type="NCBI Taxonomy" id="35708"/>
    <lineage>
        <taxon>Eukaryota</taxon>
        <taxon>Viridiplantae</taxon>
        <taxon>Streptophyta</taxon>
        <taxon>Embryophyta</taxon>
        <taxon>Tracheophyta</taxon>
        <taxon>Spermatophyta</taxon>
        <taxon>Magnoliopsida</taxon>
        <taxon>Liliopsida</taxon>
        <taxon>Poales</taxon>
        <taxon>Poaceae</taxon>
        <taxon>PACMAD clade</taxon>
        <taxon>Arundinoideae</taxon>
        <taxon>Arundineae</taxon>
        <taxon>Arundo</taxon>
    </lineage>
</organism>
<sequence>MFRNSLMVTIVSENCMRGSTKPSSLHICHRQLFSLLLMKIASLPTYSAPFFRGHERPLHCSRWVHLQSRCDQRLARQRVRGVSPDQPASCAL</sequence>
<name>A0A0A9C9L4_ARUDO</name>